<keyword evidence="3" id="KW-0378">Hydrolase</keyword>
<dbReference type="InterPro" id="IPR024079">
    <property type="entry name" value="MetalloPept_cat_dom_sf"/>
</dbReference>
<organism evidence="6 7">
    <name type="scientific">Aspergillus caelatus</name>
    <dbReference type="NCBI Taxonomy" id="61420"/>
    <lineage>
        <taxon>Eukaryota</taxon>
        <taxon>Fungi</taxon>
        <taxon>Dikarya</taxon>
        <taxon>Ascomycota</taxon>
        <taxon>Pezizomycotina</taxon>
        <taxon>Eurotiomycetes</taxon>
        <taxon>Eurotiomycetidae</taxon>
        <taxon>Eurotiales</taxon>
        <taxon>Aspergillaceae</taxon>
        <taxon>Aspergillus</taxon>
        <taxon>Aspergillus subgen. Circumdati</taxon>
    </lineage>
</organism>
<dbReference type="InterPro" id="IPR001818">
    <property type="entry name" value="Pept_M10_metallopeptidase"/>
</dbReference>
<dbReference type="GO" id="GO:0031012">
    <property type="term" value="C:extracellular matrix"/>
    <property type="evidence" value="ECO:0007669"/>
    <property type="project" value="InterPro"/>
</dbReference>
<evidence type="ECO:0000256" key="4">
    <source>
        <dbReference type="ARBA" id="ARBA00022833"/>
    </source>
</evidence>
<protein>
    <recommendedName>
        <fullName evidence="5">Peptidase M10 metallopeptidase domain-containing protein</fullName>
    </recommendedName>
</protein>
<dbReference type="RefSeq" id="XP_031928284.1">
    <property type="nucleotide sequence ID" value="XM_032066730.1"/>
</dbReference>
<accession>A0A5N7A6G7</accession>
<dbReference type="SUPFAM" id="SSF55486">
    <property type="entry name" value="Metalloproteases ('zincins'), catalytic domain"/>
    <property type="match status" value="1"/>
</dbReference>
<dbReference type="Proteomes" id="UP000326268">
    <property type="component" value="Unassembled WGS sequence"/>
</dbReference>
<keyword evidence="1" id="KW-0645">Protease</keyword>
<evidence type="ECO:0000313" key="7">
    <source>
        <dbReference type="Proteomes" id="UP000326268"/>
    </source>
</evidence>
<evidence type="ECO:0000313" key="6">
    <source>
        <dbReference type="EMBL" id="KAE8365203.1"/>
    </source>
</evidence>
<feature type="domain" description="Peptidase M10 metallopeptidase" evidence="5">
    <location>
        <begin position="9"/>
        <end position="42"/>
    </location>
</feature>
<proteinExistence type="predicted"/>
<keyword evidence="7" id="KW-1185">Reference proteome</keyword>
<keyword evidence="2" id="KW-0479">Metal-binding</keyword>
<dbReference type="OrthoDB" id="291007at2759"/>
<dbReference type="GO" id="GO:0008270">
    <property type="term" value="F:zinc ion binding"/>
    <property type="evidence" value="ECO:0007669"/>
    <property type="project" value="InterPro"/>
</dbReference>
<dbReference type="AlphaFoldDB" id="A0A5N7A6G7"/>
<gene>
    <name evidence="6" type="ORF">BDV27DRAFT_127275</name>
</gene>
<dbReference type="GO" id="GO:0004222">
    <property type="term" value="F:metalloendopeptidase activity"/>
    <property type="evidence" value="ECO:0007669"/>
    <property type="project" value="InterPro"/>
</dbReference>
<evidence type="ECO:0000256" key="1">
    <source>
        <dbReference type="ARBA" id="ARBA00022670"/>
    </source>
</evidence>
<evidence type="ECO:0000259" key="5">
    <source>
        <dbReference type="Pfam" id="PF00413"/>
    </source>
</evidence>
<evidence type="ECO:0000256" key="3">
    <source>
        <dbReference type="ARBA" id="ARBA00022801"/>
    </source>
</evidence>
<dbReference type="Gene3D" id="3.40.390.10">
    <property type="entry name" value="Collagenase (Catalytic Domain)"/>
    <property type="match status" value="1"/>
</dbReference>
<evidence type="ECO:0000256" key="2">
    <source>
        <dbReference type="ARBA" id="ARBA00022723"/>
    </source>
</evidence>
<dbReference type="GO" id="GO:0006508">
    <property type="term" value="P:proteolysis"/>
    <property type="evidence" value="ECO:0007669"/>
    <property type="project" value="UniProtKB-KW"/>
</dbReference>
<sequence length="87" mass="9977">MVVNFNFSTWGTACQSKREYCIKTIAVHEFGHFLGFSHGNNRPDTPRSVCTEEPQGNHWRFHCDSVGPSLRDELLQTHWSGDNSTCY</sequence>
<keyword evidence="4" id="KW-0862">Zinc</keyword>
<name>A0A5N7A6G7_9EURO</name>
<dbReference type="GeneID" id="43651176"/>
<dbReference type="EMBL" id="ML737635">
    <property type="protein sequence ID" value="KAE8365203.1"/>
    <property type="molecule type" value="Genomic_DNA"/>
</dbReference>
<reference evidence="6 7" key="1">
    <citation type="submission" date="2019-04" db="EMBL/GenBank/DDBJ databases">
        <title>Friends and foes A comparative genomics studyof 23 Aspergillus species from section Flavi.</title>
        <authorList>
            <consortium name="DOE Joint Genome Institute"/>
            <person name="Kjaerbolling I."/>
            <person name="Vesth T."/>
            <person name="Frisvad J.C."/>
            <person name="Nybo J.L."/>
            <person name="Theobald S."/>
            <person name="Kildgaard S."/>
            <person name="Isbrandt T."/>
            <person name="Kuo A."/>
            <person name="Sato A."/>
            <person name="Lyhne E.K."/>
            <person name="Kogle M.E."/>
            <person name="Wiebenga A."/>
            <person name="Kun R.S."/>
            <person name="Lubbers R.J."/>
            <person name="Makela M.R."/>
            <person name="Barry K."/>
            <person name="Chovatia M."/>
            <person name="Clum A."/>
            <person name="Daum C."/>
            <person name="Haridas S."/>
            <person name="He G."/>
            <person name="LaButti K."/>
            <person name="Lipzen A."/>
            <person name="Mondo S."/>
            <person name="Riley R."/>
            <person name="Salamov A."/>
            <person name="Simmons B.A."/>
            <person name="Magnuson J.K."/>
            <person name="Henrissat B."/>
            <person name="Mortensen U.H."/>
            <person name="Larsen T.O."/>
            <person name="Devries R.P."/>
            <person name="Grigoriev I.V."/>
            <person name="Machida M."/>
            <person name="Baker S.E."/>
            <person name="Andersen M.R."/>
        </authorList>
    </citation>
    <scope>NUCLEOTIDE SEQUENCE [LARGE SCALE GENOMIC DNA]</scope>
    <source>
        <strain evidence="6 7">CBS 763.97</strain>
    </source>
</reference>
<dbReference type="Pfam" id="PF00413">
    <property type="entry name" value="Peptidase_M10"/>
    <property type="match status" value="1"/>
</dbReference>